<dbReference type="AlphaFoldDB" id="A0ABD3VFU2"/>
<evidence type="ECO:0000259" key="2">
    <source>
        <dbReference type="Pfam" id="PF22990"/>
    </source>
</evidence>
<dbReference type="Proteomes" id="UP001634394">
    <property type="component" value="Unassembled WGS sequence"/>
</dbReference>
<name>A0ABD3VFU2_SINWO</name>
<organism evidence="3 4">
    <name type="scientific">Sinanodonta woodiana</name>
    <name type="common">Chinese pond mussel</name>
    <name type="synonym">Anodonta woodiana</name>
    <dbReference type="NCBI Taxonomy" id="1069815"/>
    <lineage>
        <taxon>Eukaryota</taxon>
        <taxon>Metazoa</taxon>
        <taxon>Spiralia</taxon>
        <taxon>Lophotrochozoa</taxon>
        <taxon>Mollusca</taxon>
        <taxon>Bivalvia</taxon>
        <taxon>Autobranchia</taxon>
        <taxon>Heteroconchia</taxon>
        <taxon>Palaeoheterodonta</taxon>
        <taxon>Unionida</taxon>
        <taxon>Unionoidea</taxon>
        <taxon>Unionidae</taxon>
        <taxon>Unioninae</taxon>
        <taxon>Sinanodonta</taxon>
    </lineage>
</organism>
<dbReference type="Gene3D" id="3.40.50.1820">
    <property type="entry name" value="alpha/beta hydrolase"/>
    <property type="match status" value="1"/>
</dbReference>
<accession>A0ABD3VFU2</accession>
<protein>
    <recommendedName>
        <fullName evidence="5">AB hydrolase-1 domain-containing protein</fullName>
    </recommendedName>
</protein>
<evidence type="ECO:0000313" key="4">
    <source>
        <dbReference type="Proteomes" id="UP001634394"/>
    </source>
</evidence>
<dbReference type="PANTHER" id="PTHR12277:SF72">
    <property type="entry name" value="BAT5L PROTEIN"/>
    <property type="match status" value="1"/>
</dbReference>
<proteinExistence type="predicted"/>
<dbReference type="SUPFAM" id="SSF53474">
    <property type="entry name" value="alpha/beta-Hydrolases"/>
    <property type="match status" value="1"/>
</dbReference>
<gene>
    <name evidence="3" type="ORF">ACJMK2_010078</name>
</gene>
<feature type="domain" description="AB hydrolase-1" evidence="1">
    <location>
        <begin position="248"/>
        <end position="366"/>
    </location>
</feature>
<dbReference type="InterPro" id="IPR000073">
    <property type="entry name" value="AB_hydrolase_1"/>
</dbReference>
<evidence type="ECO:0000259" key="1">
    <source>
        <dbReference type="Pfam" id="PF00561"/>
    </source>
</evidence>
<dbReference type="EMBL" id="JBJQND010000012">
    <property type="protein sequence ID" value="KAL3859893.1"/>
    <property type="molecule type" value="Genomic_DNA"/>
</dbReference>
<dbReference type="PANTHER" id="PTHR12277">
    <property type="entry name" value="ALPHA/BETA HYDROLASE DOMAIN-CONTAINING PROTEIN"/>
    <property type="match status" value="1"/>
</dbReference>
<comment type="caution">
    <text evidence="3">The sequence shown here is derived from an EMBL/GenBank/DDBJ whole genome shotgun (WGS) entry which is preliminary data.</text>
</comment>
<sequence>MATIMKLLFGPRLFRILRTDTTEGKMYEPNIIESGGNKVISTLRFCWSLSYWTSPFLMAFLYRRGFFSSEGLTTIARFLLYVSIFYVTAVLMRGIGRCTNPDYIAFTTVLIAAQRSFTESNRRLLARYDYEFWASPISFRWDQVNSGGSRRTMVQAGNSEPGSFSIKTIPSSILGYIAIHTVGRRLIFPGATSLMNALIEPALIQARAKLVEEKNGQRAKLLTEDNNEIDTMFFDRRGIAGKLGKTLVISCEGNAGYYEIGSTVTPLDAGYSVLGWNHPGFAGSSGVPFPEQEQKAVDTVMQYAINKLGFTPDNIVLFAWSIGGYSATWAAMNYPDVKYVVLDATFDDLGPLAVAKMPEYFSNLVFYSIKKYFDLNNVAQLCKYPGPVLLIRRSRDEVITTKDPLSIFSNRGNDLLIQLLQYRYPNIVDSTTVGLLREWVANERTGQADLLSEHQVEPNFCESVINSYVEAHSFTYPLEVGEGLPQAQKNQLALFLASKYMEDFDSTHCSPLPTSFLHEPWSPKY</sequence>
<dbReference type="InterPro" id="IPR029058">
    <property type="entry name" value="AB_hydrolase_fold"/>
</dbReference>
<dbReference type="InterPro" id="IPR054518">
    <property type="entry name" value="ABHD16_N"/>
</dbReference>
<feature type="domain" description="Phosphatidylserine Lipase ABHD16 N-terminal" evidence="2">
    <location>
        <begin position="3"/>
        <end position="131"/>
    </location>
</feature>
<dbReference type="Pfam" id="PF22990">
    <property type="entry name" value="ABHD16_N"/>
    <property type="match status" value="1"/>
</dbReference>
<keyword evidence="4" id="KW-1185">Reference proteome</keyword>
<evidence type="ECO:0008006" key="5">
    <source>
        <dbReference type="Google" id="ProtNLM"/>
    </source>
</evidence>
<dbReference type="Pfam" id="PF00561">
    <property type="entry name" value="Abhydrolase_1"/>
    <property type="match status" value="1"/>
</dbReference>
<evidence type="ECO:0000313" key="3">
    <source>
        <dbReference type="EMBL" id="KAL3859893.1"/>
    </source>
</evidence>
<reference evidence="3 4" key="1">
    <citation type="submission" date="2024-11" db="EMBL/GenBank/DDBJ databases">
        <title>Chromosome-level genome assembly of the freshwater bivalve Anodonta woodiana.</title>
        <authorList>
            <person name="Chen X."/>
        </authorList>
    </citation>
    <scope>NUCLEOTIDE SEQUENCE [LARGE SCALE GENOMIC DNA]</scope>
    <source>
        <strain evidence="3">MN2024</strain>
        <tissue evidence="3">Gills</tissue>
    </source>
</reference>